<evidence type="ECO:0000313" key="2">
    <source>
        <dbReference type="Proteomes" id="UP001199319"/>
    </source>
</evidence>
<comment type="caution">
    <text evidence="1">The sequence shown here is derived from an EMBL/GenBank/DDBJ whole genome shotgun (WGS) entry which is preliminary data.</text>
</comment>
<dbReference type="EMBL" id="JAJEPW010000079">
    <property type="protein sequence ID" value="MCC2130882.1"/>
    <property type="molecule type" value="Genomic_DNA"/>
</dbReference>
<dbReference type="RefSeq" id="WP_302930010.1">
    <property type="nucleotide sequence ID" value="NZ_JAJEPW010000079.1"/>
</dbReference>
<sequence length="84" mass="9651">MRLAKSQAHQPFPGFFEPGFLLSNHRCKSLFQSVCPDSNRAFSLFGQMRSASALFQRRFFRLTAVFFLKKNHKDLGVVLLVLTD</sequence>
<accession>A0AAE3DFA8</accession>
<dbReference type="AlphaFoldDB" id="A0AAE3DFA8"/>
<protein>
    <submittedName>
        <fullName evidence="1">Uncharacterized protein</fullName>
    </submittedName>
</protein>
<gene>
    <name evidence="1" type="ORF">LKD37_15455</name>
</gene>
<name>A0AAE3DFA8_9FIRM</name>
<proteinExistence type="predicted"/>
<organism evidence="1 2">
    <name type="scientific">Brotocaccenecus cirricatena</name>
    <dbReference type="NCBI Taxonomy" id="3064195"/>
    <lineage>
        <taxon>Bacteria</taxon>
        <taxon>Bacillati</taxon>
        <taxon>Bacillota</taxon>
        <taxon>Clostridia</taxon>
        <taxon>Eubacteriales</taxon>
        <taxon>Oscillospiraceae</taxon>
        <taxon>Brotocaccenecus</taxon>
    </lineage>
</organism>
<evidence type="ECO:0000313" key="1">
    <source>
        <dbReference type="EMBL" id="MCC2130882.1"/>
    </source>
</evidence>
<dbReference type="Proteomes" id="UP001199319">
    <property type="component" value="Unassembled WGS sequence"/>
</dbReference>
<keyword evidence="2" id="KW-1185">Reference proteome</keyword>
<reference evidence="1" key="1">
    <citation type="submission" date="2021-10" db="EMBL/GenBank/DDBJ databases">
        <title>Anaerobic single-cell dispensing facilitates the cultivation of human gut bacteria.</title>
        <authorList>
            <person name="Afrizal A."/>
        </authorList>
    </citation>
    <scope>NUCLEOTIDE SEQUENCE</scope>
    <source>
        <strain evidence="1">CLA-AA-H272</strain>
    </source>
</reference>